<reference evidence="3" key="1">
    <citation type="journal article" date="2019" name="Int. J. Syst. Evol. Microbiol.">
        <title>The Global Catalogue of Microorganisms (GCM) 10K type strain sequencing project: providing services to taxonomists for standard genome sequencing and annotation.</title>
        <authorList>
            <consortium name="The Broad Institute Genomics Platform"/>
            <consortium name="The Broad Institute Genome Sequencing Center for Infectious Disease"/>
            <person name="Wu L."/>
            <person name="Ma J."/>
        </authorList>
    </citation>
    <scope>NUCLEOTIDE SEQUENCE [LARGE SCALE GENOMIC DNA]</scope>
    <source>
        <strain evidence="3">FCH27</strain>
    </source>
</reference>
<feature type="transmembrane region" description="Helical" evidence="1">
    <location>
        <begin position="103"/>
        <end position="126"/>
    </location>
</feature>
<keyword evidence="3" id="KW-1185">Reference proteome</keyword>
<feature type="transmembrane region" description="Helical" evidence="1">
    <location>
        <begin position="146"/>
        <end position="169"/>
    </location>
</feature>
<name>A0ABW2NC98_9ACTN</name>
<comment type="caution">
    <text evidence="2">The sequence shown here is derived from an EMBL/GenBank/DDBJ whole genome shotgun (WGS) entry which is preliminary data.</text>
</comment>
<accession>A0ABW2NC98</accession>
<gene>
    <name evidence="2" type="ORF">ACFQO6_24860</name>
</gene>
<proteinExistence type="predicted"/>
<evidence type="ECO:0008006" key="4">
    <source>
        <dbReference type="Google" id="ProtNLM"/>
    </source>
</evidence>
<feature type="transmembrane region" description="Helical" evidence="1">
    <location>
        <begin position="70"/>
        <end position="91"/>
    </location>
</feature>
<feature type="transmembrane region" description="Helical" evidence="1">
    <location>
        <begin position="176"/>
        <end position="196"/>
    </location>
</feature>
<protein>
    <recommendedName>
        <fullName evidence="4">DUF4386 domain-containing protein</fullName>
    </recommendedName>
</protein>
<dbReference type="EMBL" id="JBHTCH010000031">
    <property type="protein sequence ID" value="MFC7363525.1"/>
    <property type="molecule type" value="Genomic_DNA"/>
</dbReference>
<keyword evidence="1" id="KW-0472">Membrane</keyword>
<evidence type="ECO:0000313" key="2">
    <source>
        <dbReference type="EMBL" id="MFC7363525.1"/>
    </source>
</evidence>
<dbReference type="RefSeq" id="WP_255893140.1">
    <property type="nucleotide sequence ID" value="NZ_JAFMZM010000009.1"/>
</dbReference>
<evidence type="ECO:0000256" key="1">
    <source>
        <dbReference type="SAM" id="Phobius"/>
    </source>
</evidence>
<keyword evidence="1" id="KW-0812">Transmembrane</keyword>
<feature type="transmembrane region" description="Helical" evidence="1">
    <location>
        <begin position="202"/>
        <end position="222"/>
    </location>
</feature>
<keyword evidence="1" id="KW-1133">Transmembrane helix</keyword>
<organism evidence="2 3">
    <name type="scientific">Nocardioides astragali</name>
    <dbReference type="NCBI Taxonomy" id="1776736"/>
    <lineage>
        <taxon>Bacteria</taxon>
        <taxon>Bacillati</taxon>
        <taxon>Actinomycetota</taxon>
        <taxon>Actinomycetes</taxon>
        <taxon>Propionibacteriales</taxon>
        <taxon>Nocardioidaceae</taxon>
        <taxon>Nocardioides</taxon>
    </lineage>
</organism>
<evidence type="ECO:0000313" key="3">
    <source>
        <dbReference type="Proteomes" id="UP001596524"/>
    </source>
</evidence>
<dbReference type="Proteomes" id="UP001596524">
    <property type="component" value="Unassembled WGS sequence"/>
</dbReference>
<sequence>MTMTNGTAEAAAPPVDAPTGRGWAVAGLVSGMAGLVSIVASSLADGVYDTTVAGDAPGIVDRLADQVPQILVMHTAAMTSALLLLVFAPGLRRFIATRVPHGSLVPDVAAGGLMLASVAQLMGSALTTEFVSGLNDPEQMVPETAVFFGHWIGTVPWLWAGAGASALALGRAGRQFGVVPAWLAWTSLVLGALTTLLSISPLQYLAGMTGPLWLTLAAIGLLRTAALTGDPAPGATGARR</sequence>